<dbReference type="RefSeq" id="WP_011585720.1">
    <property type="nucleotide sequence ID" value="NC_008255.1"/>
</dbReference>
<reference evidence="1 2" key="1">
    <citation type="journal article" date="2007" name="Appl. Environ. Microbiol.">
        <title>Genome sequence of the cellulolytic gliding bacterium Cytophaga hutchinsonii.</title>
        <authorList>
            <person name="Xie G."/>
            <person name="Bruce D.C."/>
            <person name="Challacombe J.F."/>
            <person name="Chertkov O."/>
            <person name="Detter J.C."/>
            <person name="Gilna P."/>
            <person name="Han C.S."/>
            <person name="Lucas S."/>
            <person name="Misra M."/>
            <person name="Myers G.L."/>
            <person name="Richardson P."/>
            <person name="Tapia R."/>
            <person name="Thayer N."/>
            <person name="Thompson L.S."/>
            <person name="Brettin T.S."/>
            <person name="Henrissat B."/>
            <person name="Wilson D.B."/>
            <person name="McBride M.J."/>
        </authorList>
    </citation>
    <scope>NUCLEOTIDE SEQUENCE [LARGE SCALE GENOMIC DNA]</scope>
    <source>
        <strain evidence="2">ATCC 33406 / DSM 1761 / CIP 103989 / NBRC 15051 / NCIMB 9469 / D465</strain>
    </source>
</reference>
<accession>A0A6N4ST34</accession>
<sequence>MGILSKLFGSKTVTESYEPKSEQEAWIGIMYASMHIDEHISDHELQEMFNLLEKQSMFKNKHVAEYYQPVMLADRKIGSYNLIDICAARIADNHKALLFELIMKLLLVDGKLKPKEKEIAEYLTKALHLEFDVAKQIVDDLLIAE</sequence>
<dbReference type="KEGG" id="chu:CHU_2348"/>
<dbReference type="EMBL" id="CP000383">
    <property type="protein sequence ID" value="ABG59606.1"/>
    <property type="molecule type" value="Genomic_DNA"/>
</dbReference>
<dbReference type="AlphaFoldDB" id="A0A6N4ST34"/>
<protein>
    <submittedName>
        <fullName evidence="1">Uncharacterized protein</fullName>
    </submittedName>
</protein>
<dbReference type="InterPro" id="IPR029024">
    <property type="entry name" value="TerB-like"/>
</dbReference>
<evidence type="ECO:0000313" key="2">
    <source>
        <dbReference type="Proteomes" id="UP000001822"/>
    </source>
</evidence>
<proteinExistence type="predicted"/>
<dbReference type="SUPFAM" id="SSF158682">
    <property type="entry name" value="TerB-like"/>
    <property type="match status" value="1"/>
</dbReference>
<name>A0A6N4ST34_CYTH3</name>
<gene>
    <name evidence="1" type="ordered locus">CHU_2348</name>
</gene>
<keyword evidence="2" id="KW-1185">Reference proteome</keyword>
<evidence type="ECO:0000313" key="1">
    <source>
        <dbReference type="EMBL" id="ABG59606.1"/>
    </source>
</evidence>
<dbReference type="OrthoDB" id="272729at2"/>
<organism evidence="1 2">
    <name type="scientific">Cytophaga hutchinsonii (strain ATCC 33406 / DSM 1761 / CIP 103989 / NBRC 15051 / NCIMB 9469 / D465)</name>
    <dbReference type="NCBI Taxonomy" id="269798"/>
    <lineage>
        <taxon>Bacteria</taxon>
        <taxon>Pseudomonadati</taxon>
        <taxon>Bacteroidota</taxon>
        <taxon>Cytophagia</taxon>
        <taxon>Cytophagales</taxon>
        <taxon>Cytophagaceae</taxon>
        <taxon>Cytophaga</taxon>
    </lineage>
</organism>
<dbReference type="Proteomes" id="UP000001822">
    <property type="component" value="Chromosome"/>
</dbReference>
<dbReference type="Gene3D" id="1.10.3680.10">
    <property type="entry name" value="TerB-like"/>
    <property type="match status" value="1"/>
</dbReference>